<name>A2BUM3_PROM5</name>
<sequence length="182" mass="21217">MMQSGNKESFLNLSQKSILILSFTLIIGSLLLFKNLVFQPNFLLKKFGELTIDPEIAFTNKKPTFLEFYAEWCEVCKEMAPSVADIKEEYEKDINFVFLNVDNPKWEKYIRNFNVNGIPQVNLFDEDANLEVTFIGKQQEKTIKESLDNLYEHSQSNLQILNTEFSKIRDNKNYQTSPRSHG</sequence>
<dbReference type="InterPro" id="IPR013766">
    <property type="entry name" value="Thioredoxin_domain"/>
</dbReference>
<keyword evidence="1" id="KW-0472">Membrane</keyword>
<dbReference type="KEGG" id="pmc:P9515_02751"/>
<dbReference type="AlphaFoldDB" id="A2BUM3"/>
<evidence type="ECO:0000256" key="1">
    <source>
        <dbReference type="SAM" id="Phobius"/>
    </source>
</evidence>
<dbReference type="SUPFAM" id="SSF52833">
    <property type="entry name" value="Thioredoxin-like"/>
    <property type="match status" value="1"/>
</dbReference>
<reference evidence="3 4" key="1">
    <citation type="journal article" date="2007" name="PLoS Genet.">
        <title>Patterns and implications of gene gain and loss in the evolution of Prochlorococcus.</title>
        <authorList>
            <person name="Kettler G.C."/>
            <person name="Martiny A.C."/>
            <person name="Huang K."/>
            <person name="Zucker J."/>
            <person name="Coleman M.L."/>
            <person name="Rodrigue S."/>
            <person name="Chen F."/>
            <person name="Lapidus A."/>
            <person name="Ferriera S."/>
            <person name="Johnson J."/>
            <person name="Steglich C."/>
            <person name="Church G.M."/>
            <person name="Richardson P."/>
            <person name="Chisholm S.W."/>
        </authorList>
    </citation>
    <scope>NUCLEOTIDE SEQUENCE [LARGE SCALE GENOMIC DNA]</scope>
    <source>
        <strain evidence="3 4">MIT 9515</strain>
    </source>
</reference>
<dbReference type="eggNOG" id="COG0526">
    <property type="taxonomic scope" value="Bacteria"/>
</dbReference>
<organism evidence="3 4">
    <name type="scientific">Prochlorococcus marinus (strain MIT 9515)</name>
    <dbReference type="NCBI Taxonomy" id="167542"/>
    <lineage>
        <taxon>Bacteria</taxon>
        <taxon>Bacillati</taxon>
        <taxon>Cyanobacteriota</taxon>
        <taxon>Cyanophyceae</taxon>
        <taxon>Synechococcales</taxon>
        <taxon>Prochlorococcaceae</taxon>
        <taxon>Prochlorococcus</taxon>
    </lineage>
</organism>
<protein>
    <submittedName>
        <fullName evidence="3">Thioredoxin-like protein TxlA</fullName>
    </submittedName>
</protein>
<dbReference type="Gene3D" id="3.40.30.10">
    <property type="entry name" value="Glutaredoxin"/>
    <property type="match status" value="1"/>
</dbReference>
<dbReference type="InterPro" id="IPR044241">
    <property type="entry name" value="TxlA/HCF164"/>
</dbReference>
<dbReference type="STRING" id="167542.P9515_02751"/>
<proteinExistence type="predicted"/>
<evidence type="ECO:0000259" key="2">
    <source>
        <dbReference type="PROSITE" id="PS51352"/>
    </source>
</evidence>
<accession>A2BUM3</accession>
<dbReference type="EMBL" id="CP000552">
    <property type="protein sequence ID" value="ABM71484.1"/>
    <property type="molecule type" value="Genomic_DNA"/>
</dbReference>
<dbReference type="Pfam" id="PF00085">
    <property type="entry name" value="Thioredoxin"/>
    <property type="match status" value="1"/>
</dbReference>
<keyword evidence="1" id="KW-0812">Transmembrane</keyword>
<dbReference type="PANTHER" id="PTHR47353">
    <property type="entry name" value="THIOREDOXIN-LIKE PROTEIN HCF164, CHLOROPLASTIC"/>
    <property type="match status" value="1"/>
</dbReference>
<dbReference type="PROSITE" id="PS51352">
    <property type="entry name" value="THIOREDOXIN_2"/>
    <property type="match status" value="1"/>
</dbReference>
<evidence type="ECO:0000313" key="4">
    <source>
        <dbReference type="Proteomes" id="UP000001589"/>
    </source>
</evidence>
<dbReference type="GO" id="GO:0016671">
    <property type="term" value="F:oxidoreductase activity, acting on a sulfur group of donors, disulfide as acceptor"/>
    <property type="evidence" value="ECO:0007669"/>
    <property type="project" value="TreeGrafter"/>
</dbReference>
<dbReference type="Proteomes" id="UP000001589">
    <property type="component" value="Chromosome"/>
</dbReference>
<dbReference type="PANTHER" id="PTHR47353:SF1">
    <property type="entry name" value="THIOREDOXIN-LIKE PROTEIN HCF164, CHLOROPLASTIC"/>
    <property type="match status" value="1"/>
</dbReference>
<gene>
    <name evidence="3" type="ordered locus">P9515_02751</name>
</gene>
<dbReference type="InterPro" id="IPR036249">
    <property type="entry name" value="Thioredoxin-like_sf"/>
</dbReference>
<feature type="domain" description="Thioredoxin" evidence="2">
    <location>
        <begin position="33"/>
        <end position="152"/>
    </location>
</feature>
<keyword evidence="1" id="KW-1133">Transmembrane helix</keyword>
<dbReference type="HOGENOM" id="CLU_064833_2_0_3"/>
<evidence type="ECO:0000313" key="3">
    <source>
        <dbReference type="EMBL" id="ABM71484.1"/>
    </source>
</evidence>
<feature type="transmembrane region" description="Helical" evidence="1">
    <location>
        <begin position="18"/>
        <end position="37"/>
    </location>
</feature>